<dbReference type="CDD" id="cd00186">
    <property type="entry name" value="TOP1Ac"/>
    <property type="match status" value="1"/>
</dbReference>
<dbReference type="Proteomes" id="UP000546917">
    <property type="component" value="Unassembled WGS sequence"/>
</dbReference>
<dbReference type="SUPFAM" id="SSF57783">
    <property type="entry name" value="Zinc beta-ribbon"/>
    <property type="match status" value="1"/>
</dbReference>
<evidence type="ECO:0000256" key="1">
    <source>
        <dbReference type="ARBA" id="ARBA00000213"/>
    </source>
</evidence>
<dbReference type="RefSeq" id="WP_081142806.1">
    <property type="nucleotide sequence ID" value="NZ_CP015363.1"/>
</dbReference>
<evidence type="ECO:0000256" key="4">
    <source>
        <dbReference type="ARBA" id="ARBA00022723"/>
    </source>
</evidence>
<dbReference type="InterPro" id="IPR000380">
    <property type="entry name" value="Topo_IA"/>
</dbReference>
<dbReference type="PANTHER" id="PTHR11390:SF26">
    <property type="entry name" value="DNA TOPOISOMERASE 1"/>
    <property type="match status" value="1"/>
</dbReference>
<dbReference type="PROSITE" id="PS50880">
    <property type="entry name" value="TOPRIM"/>
    <property type="match status" value="1"/>
</dbReference>
<evidence type="ECO:0000256" key="10">
    <source>
        <dbReference type="ARBA" id="ARBA00023125"/>
    </source>
</evidence>
<dbReference type="EC" id="5.6.2.1" evidence="12"/>
<feature type="site" description="Interaction with DNA" evidence="12">
    <location>
        <position position="312"/>
    </location>
</feature>
<dbReference type="PROSITE" id="PS52039">
    <property type="entry name" value="TOPO_IA_2"/>
    <property type="match status" value="1"/>
</dbReference>
<dbReference type="InterPro" id="IPR013825">
    <property type="entry name" value="Topo_IA_cen_sub2"/>
</dbReference>
<dbReference type="GeneID" id="31676822"/>
<dbReference type="PANTHER" id="PTHR11390">
    <property type="entry name" value="PROKARYOTIC DNA TOPOISOMERASE"/>
    <property type="match status" value="1"/>
</dbReference>
<comment type="cofactor">
    <cofactor evidence="2">
        <name>Mg(2+)</name>
        <dbReference type="ChEBI" id="CHEBI:18420"/>
    </cofactor>
</comment>
<keyword evidence="8" id="KW-0460">Magnesium</keyword>
<evidence type="ECO:0000313" key="15">
    <source>
        <dbReference type="EMBL" id="NOL60307.1"/>
    </source>
</evidence>
<dbReference type="OrthoDB" id="30963at2157"/>
<protein>
    <recommendedName>
        <fullName evidence="12">DNA topoisomerase 1</fullName>
        <ecNumber evidence="12">5.6.2.1</ecNumber>
    </recommendedName>
    <alternativeName>
        <fullName evidence="12">DNA topoisomerase I</fullName>
    </alternativeName>
</protein>
<dbReference type="Gene3D" id="3.40.50.140">
    <property type="match status" value="1"/>
</dbReference>
<feature type="region of interest" description="Interaction with DNA" evidence="12">
    <location>
        <begin position="192"/>
        <end position="197"/>
    </location>
</feature>
<evidence type="ECO:0000256" key="6">
    <source>
        <dbReference type="ARBA" id="ARBA00022771"/>
    </source>
</evidence>
<comment type="caution">
    <text evidence="12">Lacks conserved residue(s) required for the propagation of feature annotation.</text>
</comment>
<dbReference type="InterPro" id="IPR003601">
    <property type="entry name" value="Topo_IA_2"/>
</dbReference>
<evidence type="ECO:0000256" key="3">
    <source>
        <dbReference type="ARBA" id="ARBA00009446"/>
    </source>
</evidence>
<feature type="domain" description="Topo IA-type catalytic" evidence="14">
    <location>
        <begin position="154"/>
        <end position="562"/>
    </location>
</feature>
<dbReference type="GO" id="GO:0003677">
    <property type="term" value="F:DNA binding"/>
    <property type="evidence" value="ECO:0007669"/>
    <property type="project" value="UniProtKB-KW"/>
</dbReference>
<organism evidence="15 16">
    <name type="scientific">Ferroplasma acidiphilum</name>
    <dbReference type="NCBI Taxonomy" id="74969"/>
    <lineage>
        <taxon>Archaea</taxon>
        <taxon>Methanobacteriati</taxon>
        <taxon>Thermoplasmatota</taxon>
        <taxon>Thermoplasmata</taxon>
        <taxon>Thermoplasmatales</taxon>
        <taxon>Ferroplasmaceae</taxon>
        <taxon>Ferroplasma</taxon>
    </lineage>
</organism>
<keyword evidence="7" id="KW-0862">Zinc</keyword>
<evidence type="ECO:0000313" key="16">
    <source>
        <dbReference type="Proteomes" id="UP000546917"/>
    </source>
</evidence>
<dbReference type="NCBIfam" id="NF005555">
    <property type="entry name" value="PRK07220.1"/>
    <property type="match status" value="1"/>
</dbReference>
<dbReference type="InterPro" id="IPR013498">
    <property type="entry name" value="Topo_IA_Znf"/>
</dbReference>
<dbReference type="FunFam" id="1.10.290.10:FF:000003">
    <property type="entry name" value="DNA topoisomerase"/>
    <property type="match status" value="1"/>
</dbReference>
<comment type="catalytic activity">
    <reaction evidence="1 12">
        <text>ATP-independent breakage of single-stranded DNA, followed by passage and rejoining.</text>
        <dbReference type="EC" id="5.6.2.1"/>
    </reaction>
</comment>
<dbReference type="PRINTS" id="PR00417">
    <property type="entry name" value="PRTPISMRASEI"/>
</dbReference>
<dbReference type="GO" id="GO:0008270">
    <property type="term" value="F:zinc ion binding"/>
    <property type="evidence" value="ECO:0007669"/>
    <property type="project" value="UniProtKB-KW"/>
</dbReference>
<dbReference type="InterPro" id="IPR013826">
    <property type="entry name" value="Topo_IA_cen_sub3"/>
</dbReference>
<dbReference type="InterPro" id="IPR013824">
    <property type="entry name" value="Topo_IA_cen_sub1"/>
</dbReference>
<dbReference type="GO" id="GO:0006310">
    <property type="term" value="P:DNA recombination"/>
    <property type="evidence" value="ECO:0007669"/>
    <property type="project" value="TreeGrafter"/>
</dbReference>
<feature type="active site" description="O-(5'-phospho-DNA)-tyrosine intermediate" evidence="12">
    <location>
        <position position="310"/>
    </location>
</feature>
<dbReference type="InterPro" id="IPR034144">
    <property type="entry name" value="TOPRIM_TopoIII"/>
</dbReference>
<feature type="site" description="Interaction with DNA" evidence="12">
    <location>
        <position position="496"/>
    </location>
</feature>
<dbReference type="Pfam" id="PF01131">
    <property type="entry name" value="Topoisom_bac"/>
    <property type="match status" value="1"/>
</dbReference>
<dbReference type="SMART" id="SM00437">
    <property type="entry name" value="TOP1Ac"/>
    <property type="match status" value="1"/>
</dbReference>
<dbReference type="Gene3D" id="3.30.65.10">
    <property type="entry name" value="Bacterial Topoisomerase I, domain 1"/>
    <property type="match status" value="1"/>
</dbReference>
<feature type="site" description="Interaction with DNA" evidence="12">
    <location>
        <position position="164"/>
    </location>
</feature>
<feature type="domain" description="Toprim" evidence="13">
    <location>
        <begin position="3"/>
        <end position="138"/>
    </location>
</feature>
<evidence type="ECO:0000256" key="12">
    <source>
        <dbReference type="HAMAP-Rule" id="MF_00952"/>
    </source>
</evidence>
<evidence type="ECO:0000256" key="5">
    <source>
        <dbReference type="ARBA" id="ARBA00022737"/>
    </source>
</evidence>
<comment type="subunit">
    <text evidence="12">Monomer.</text>
</comment>
<dbReference type="Gene3D" id="2.70.20.10">
    <property type="entry name" value="Topoisomerase I, domain 3"/>
    <property type="match status" value="1"/>
</dbReference>
<dbReference type="InterPro" id="IPR023405">
    <property type="entry name" value="Topo_IA_core_domain"/>
</dbReference>
<gene>
    <name evidence="12" type="primary">topA</name>
    <name evidence="15" type="ORF">HLB00_05600</name>
</gene>
<dbReference type="SUPFAM" id="SSF56712">
    <property type="entry name" value="Prokaryotic type I DNA topoisomerase"/>
    <property type="match status" value="1"/>
</dbReference>
<dbReference type="Pfam" id="PF01751">
    <property type="entry name" value="Toprim"/>
    <property type="match status" value="1"/>
</dbReference>
<dbReference type="GO" id="GO:0005694">
    <property type="term" value="C:chromosome"/>
    <property type="evidence" value="ECO:0007669"/>
    <property type="project" value="InterPro"/>
</dbReference>
<dbReference type="AlphaFoldDB" id="A0A7K4FQB1"/>
<comment type="similarity">
    <text evidence="3 12">Belongs to the type IA topoisomerase family.</text>
</comment>
<feature type="site" description="Interaction with DNA" evidence="12">
    <location>
        <position position="168"/>
    </location>
</feature>
<dbReference type="InterPro" id="IPR013497">
    <property type="entry name" value="Topo_IA_cen"/>
</dbReference>
<dbReference type="InterPro" id="IPR028612">
    <property type="entry name" value="Topoisom_1_IA"/>
</dbReference>
<dbReference type="HAMAP" id="MF_00952">
    <property type="entry name" value="Topoisom_1_prok"/>
    <property type="match status" value="1"/>
</dbReference>
<dbReference type="EMBL" id="JABGBP010000188">
    <property type="protein sequence ID" value="NOL60307.1"/>
    <property type="molecule type" value="Genomic_DNA"/>
</dbReference>
<dbReference type="InterPro" id="IPR003602">
    <property type="entry name" value="Topo_IA_DNA-bd_dom"/>
</dbReference>
<dbReference type="GO" id="GO:0006265">
    <property type="term" value="P:DNA topological change"/>
    <property type="evidence" value="ECO:0007669"/>
    <property type="project" value="UniProtKB-UniRule"/>
</dbReference>
<proteinExistence type="inferred from homology"/>
<dbReference type="SMART" id="SM00493">
    <property type="entry name" value="TOPRIM"/>
    <property type="match status" value="1"/>
</dbReference>
<reference evidence="15 16" key="1">
    <citation type="submission" date="2020-05" db="EMBL/GenBank/DDBJ databases">
        <authorList>
            <person name="Zhang R."/>
        </authorList>
    </citation>
    <scope>NUCLEOTIDE SEQUENCE [LARGE SCALE GENOMIC DNA]</scope>
    <source>
        <strain evidence="15 16">DSM 28986</strain>
    </source>
</reference>
<accession>A0A7K4FQB1</accession>
<comment type="function">
    <text evidence="12">Releases the supercoiling and torsional tension of DNA, which is introduced during the DNA replication and transcription, by transiently cleaving and rejoining one strand of the DNA duplex. Introduces a single-strand break via transesterification at a target site in duplex DNA. The scissile phosphodiester is attacked by the catalytic tyrosine of the enzyme, resulting in the formation of a DNA-(5'-phosphotyrosyl)-enzyme intermediate and the expulsion of a 3'-OH DNA strand. The free DNA strand then undergoes passage around the unbroken strand, thus removing DNA supercoils. Finally, in the religation step, the DNA 3'-OH attacks the covalent intermediate to expel the active-site tyrosine and restore the DNA phosphodiester backbone.</text>
</comment>
<keyword evidence="4" id="KW-0479">Metal-binding</keyword>
<sequence length="758" mass="86301">MVLNLIIAEKMDAGRRISYILSDKTSKQKKTKNISYIEFERNNEQNIMVSLSGHILGADFPEEFKDWVKSDLDKLIDSNIIYKVTNQRAYSALKSFSGIDNIIIATDYDREGELIGVEALKFIEPGYTNIRRAKFSALTSQEVKDAFDNLLDVNYGLADSAKAREEIDLLWGAVLTRFFSVTSNRLWKDFISVGRVQTPTLALIVEREEEITSFVPEKYFVINVTFNKGIDFQGVYEKNIKDEDEANKIFNAINGNDGIVKSYKNEKKEVYKPPPFSTTDFLREASRIGVTPSNAMKIAEKLYMSGLISYPRTDNTVYQRSIPLKSIAKKFEGTEFDNEAKMVLGQEKIYPSRGKVETTDHPPIYPVSYPKKALTGAYKNIYELIVRRFLATLYKNAVIEKSDADIDIKGYNFKSSGEKIIDNGWFDIYKYRKLREYKLPELVIGETVKGKKWNMEEKYTEPPKRYDVASLLKLMESLNLGTKSTRHDIIQKLNDRNFATGNPLRPTPLGIGFIKSITTIDSDIAKPDMTAELEKEMDKIAENQKKLDDVVNDSRNMLHSALKGFRGNKEEIKETITSYANKGDSIGTCPLDGGEISLIKFRNFSKIKCSTEGCKINFNLNATGLVQMTDKRCDVCSLPIIKIIRKGQSPEYRCVDPNCEYNRKKLSIGKCPSDGGDLIIRQSRYGKRFLGCSNYPKCTVTYPLPQKGVIMPTGEICRYCGAPLLIMVNGKRKWKFCPNMKCEYNRKDKVEKSESENK</sequence>
<evidence type="ECO:0000256" key="11">
    <source>
        <dbReference type="ARBA" id="ARBA00023235"/>
    </source>
</evidence>
<dbReference type="GO" id="GO:0006281">
    <property type="term" value="P:DNA repair"/>
    <property type="evidence" value="ECO:0007669"/>
    <property type="project" value="TreeGrafter"/>
</dbReference>
<dbReference type="InterPro" id="IPR023406">
    <property type="entry name" value="Topo_IA_AS"/>
</dbReference>
<evidence type="ECO:0000259" key="13">
    <source>
        <dbReference type="PROSITE" id="PS50880"/>
    </source>
</evidence>
<dbReference type="InterPro" id="IPR006171">
    <property type="entry name" value="TOPRIM_dom"/>
</dbReference>
<evidence type="ECO:0000259" key="14">
    <source>
        <dbReference type="PROSITE" id="PS52039"/>
    </source>
</evidence>
<name>A0A7K4FQB1_9ARCH</name>
<dbReference type="Pfam" id="PF01396">
    <property type="entry name" value="Zn_ribbon_Top1"/>
    <property type="match status" value="1"/>
</dbReference>
<dbReference type="PROSITE" id="PS00396">
    <property type="entry name" value="TOPO_IA_1"/>
    <property type="match status" value="1"/>
</dbReference>
<keyword evidence="5" id="KW-0677">Repeat</keyword>
<keyword evidence="11 12" id="KW-0413">Isomerase</keyword>
<comment type="caution">
    <text evidence="15">The sequence shown here is derived from an EMBL/GenBank/DDBJ whole genome shotgun (WGS) entry which is preliminary data.</text>
</comment>
<dbReference type="Gene3D" id="1.10.290.10">
    <property type="entry name" value="Topoisomerase I, domain 4"/>
    <property type="match status" value="1"/>
</dbReference>
<dbReference type="Gene3D" id="1.10.460.10">
    <property type="entry name" value="Topoisomerase I, domain 2"/>
    <property type="match status" value="1"/>
</dbReference>
<dbReference type="SMART" id="SM00436">
    <property type="entry name" value="TOP1Bc"/>
    <property type="match status" value="1"/>
</dbReference>
<dbReference type="GO" id="GO:0003917">
    <property type="term" value="F:DNA topoisomerase type I (single strand cut, ATP-independent) activity"/>
    <property type="evidence" value="ECO:0007669"/>
    <property type="project" value="UniProtKB-UniRule"/>
</dbReference>
<keyword evidence="10 12" id="KW-0238">DNA-binding</keyword>
<evidence type="ECO:0000256" key="2">
    <source>
        <dbReference type="ARBA" id="ARBA00001946"/>
    </source>
</evidence>
<feature type="site" description="Interaction with DNA" evidence="12">
    <location>
        <position position="54"/>
    </location>
</feature>
<dbReference type="CDD" id="cd03362">
    <property type="entry name" value="TOPRIM_TopoIA_TopoIII"/>
    <property type="match status" value="1"/>
</dbReference>
<evidence type="ECO:0000256" key="7">
    <source>
        <dbReference type="ARBA" id="ARBA00022833"/>
    </source>
</evidence>
<keyword evidence="6" id="KW-0863">Zinc-finger</keyword>
<evidence type="ECO:0000256" key="8">
    <source>
        <dbReference type="ARBA" id="ARBA00022842"/>
    </source>
</evidence>
<evidence type="ECO:0000256" key="9">
    <source>
        <dbReference type="ARBA" id="ARBA00023029"/>
    </source>
</evidence>
<keyword evidence="9 12" id="KW-0799">Topoisomerase</keyword>